<dbReference type="Proteomes" id="UP000823388">
    <property type="component" value="Chromosome 1N"/>
</dbReference>
<feature type="domain" description="B box-type" evidence="5">
    <location>
        <begin position="137"/>
        <end position="183"/>
    </location>
</feature>
<dbReference type="GO" id="GO:0008270">
    <property type="term" value="F:zinc ion binding"/>
    <property type="evidence" value="ECO:0007669"/>
    <property type="project" value="UniProtKB-KW"/>
</dbReference>
<evidence type="ECO:0000259" key="5">
    <source>
        <dbReference type="SMART" id="SM00336"/>
    </source>
</evidence>
<dbReference type="PANTHER" id="PTHR31717:SF129">
    <property type="entry name" value="OS02G0176000 PROTEIN"/>
    <property type="match status" value="1"/>
</dbReference>
<feature type="region of interest" description="Disordered" evidence="4">
    <location>
        <begin position="323"/>
        <end position="348"/>
    </location>
</feature>
<feature type="region of interest" description="Disordered" evidence="4">
    <location>
        <begin position="107"/>
        <end position="133"/>
    </location>
</feature>
<dbReference type="EMBL" id="CM029038">
    <property type="protein sequence ID" value="KAG2648877.1"/>
    <property type="molecule type" value="Genomic_DNA"/>
</dbReference>
<evidence type="ECO:0000256" key="1">
    <source>
        <dbReference type="ARBA" id="ARBA00022723"/>
    </source>
</evidence>
<accession>A0A8T0WRJ0</accession>
<evidence type="ECO:0000256" key="2">
    <source>
        <dbReference type="ARBA" id="ARBA00022771"/>
    </source>
</evidence>
<feature type="compositionally biased region" description="Pro residues" evidence="4">
    <location>
        <begin position="327"/>
        <end position="336"/>
    </location>
</feature>
<dbReference type="CDD" id="cd19821">
    <property type="entry name" value="Bbox1_BBX-like"/>
    <property type="match status" value="1"/>
</dbReference>
<proteinExistence type="predicted"/>
<reference evidence="6" key="1">
    <citation type="submission" date="2020-05" db="EMBL/GenBank/DDBJ databases">
        <title>WGS assembly of Panicum virgatum.</title>
        <authorList>
            <person name="Lovell J.T."/>
            <person name="Jenkins J."/>
            <person name="Shu S."/>
            <person name="Juenger T.E."/>
            <person name="Schmutz J."/>
        </authorList>
    </citation>
    <scope>NUCLEOTIDE SEQUENCE</scope>
    <source>
        <strain evidence="6">AP13</strain>
    </source>
</reference>
<evidence type="ECO:0000256" key="4">
    <source>
        <dbReference type="SAM" id="MobiDB-lite"/>
    </source>
</evidence>
<comment type="caution">
    <text evidence="6">The sequence shown here is derived from an EMBL/GenBank/DDBJ whole genome shotgun (WGS) entry which is preliminary data.</text>
</comment>
<dbReference type="SMART" id="SM00336">
    <property type="entry name" value="BBOX"/>
    <property type="match status" value="1"/>
</dbReference>
<organism evidence="6 7">
    <name type="scientific">Panicum virgatum</name>
    <name type="common">Blackwell switchgrass</name>
    <dbReference type="NCBI Taxonomy" id="38727"/>
    <lineage>
        <taxon>Eukaryota</taxon>
        <taxon>Viridiplantae</taxon>
        <taxon>Streptophyta</taxon>
        <taxon>Embryophyta</taxon>
        <taxon>Tracheophyta</taxon>
        <taxon>Spermatophyta</taxon>
        <taxon>Magnoliopsida</taxon>
        <taxon>Liliopsida</taxon>
        <taxon>Poales</taxon>
        <taxon>Poaceae</taxon>
        <taxon>PACMAD clade</taxon>
        <taxon>Panicoideae</taxon>
        <taxon>Panicodae</taxon>
        <taxon>Paniceae</taxon>
        <taxon>Panicinae</taxon>
        <taxon>Panicum</taxon>
        <taxon>Panicum sect. Hiantes</taxon>
    </lineage>
</organism>
<protein>
    <recommendedName>
        <fullName evidence="5">B box-type domain-containing protein</fullName>
    </recommendedName>
</protein>
<evidence type="ECO:0000313" key="7">
    <source>
        <dbReference type="Proteomes" id="UP000823388"/>
    </source>
</evidence>
<keyword evidence="3" id="KW-0862">Zinc</keyword>
<feature type="compositionally biased region" description="Acidic residues" evidence="4">
    <location>
        <begin position="337"/>
        <end position="348"/>
    </location>
</feature>
<dbReference type="InterPro" id="IPR000315">
    <property type="entry name" value="Znf_B-box"/>
</dbReference>
<keyword evidence="1" id="KW-0479">Metal-binding</keyword>
<sequence>MFTPRKEDLVQSTWRPMCQHLRLLLSARTAPTVSKFHHPVSIASNSPATCTGRFPRSSNRLAGPAALPRGHLYSRVSFAPPLRGGEVITNPSSSFIRCSTQPLRAEVLGGDEETGERKQQEETDTDQGMGGAGTAGKRSARCELCGGAAAVHCAADSAFLCLRCDAKVHGANFLASRHLRRRLRPGAPAGSASSASSASSGSCVSTTADSAGSAAAAPAPARKRRARAEAVLEGWAGRMGFAAGPARRRAAGAAGALRALGRSVAAARVPLRVAMAAALWAEITSAPAACKGAEAALLRRLEAAAHVPARLVLTVASWMARAASHRAPPPPPPPPAEADDEEGWAECS</sequence>
<gene>
    <name evidence="6" type="ORF">PVAP13_1NG070700</name>
</gene>
<dbReference type="InterPro" id="IPR049808">
    <property type="entry name" value="CONSTANS-like_Bbox1"/>
</dbReference>
<dbReference type="AlphaFoldDB" id="A0A8T0WRJ0"/>
<evidence type="ECO:0000256" key="3">
    <source>
        <dbReference type="ARBA" id="ARBA00022833"/>
    </source>
</evidence>
<name>A0A8T0WRJ0_PANVG</name>
<keyword evidence="7" id="KW-1185">Reference proteome</keyword>
<keyword evidence="2" id="KW-0863">Zinc-finger</keyword>
<dbReference type="PANTHER" id="PTHR31717">
    <property type="entry name" value="ZINC FINGER PROTEIN CONSTANS-LIKE 10"/>
    <property type="match status" value="1"/>
</dbReference>
<evidence type="ECO:0000313" key="6">
    <source>
        <dbReference type="EMBL" id="KAG2648877.1"/>
    </source>
</evidence>